<evidence type="ECO:0000313" key="3">
    <source>
        <dbReference type="EMBL" id="KZV22567.1"/>
    </source>
</evidence>
<feature type="compositionally biased region" description="Basic and acidic residues" evidence="1">
    <location>
        <begin position="15"/>
        <end position="28"/>
    </location>
</feature>
<dbReference type="Proteomes" id="UP000250235">
    <property type="component" value="Unassembled WGS sequence"/>
</dbReference>
<feature type="region of interest" description="Disordered" evidence="1">
    <location>
        <begin position="1"/>
        <end position="80"/>
    </location>
</feature>
<protein>
    <recommendedName>
        <fullName evidence="2">Reverse transcriptase domain-containing protein</fullName>
    </recommendedName>
</protein>
<evidence type="ECO:0000313" key="4">
    <source>
        <dbReference type="Proteomes" id="UP000250235"/>
    </source>
</evidence>
<dbReference type="PANTHER" id="PTHR15503">
    <property type="entry name" value="LDOC1 RELATED"/>
    <property type="match status" value="1"/>
</dbReference>
<dbReference type="SUPFAM" id="SSF50630">
    <property type="entry name" value="Acid proteases"/>
    <property type="match status" value="1"/>
</dbReference>
<proteinExistence type="predicted"/>
<dbReference type="OrthoDB" id="1743130at2759"/>
<dbReference type="Gene3D" id="3.10.10.10">
    <property type="entry name" value="HIV Type 1 Reverse Transcriptase, subunit A, domain 1"/>
    <property type="match status" value="1"/>
</dbReference>
<gene>
    <name evidence="3" type="ORF">F511_11541</name>
</gene>
<accession>A0A2Z7AT84</accession>
<feature type="domain" description="Reverse transcriptase" evidence="2">
    <location>
        <begin position="411"/>
        <end position="495"/>
    </location>
</feature>
<dbReference type="Gene3D" id="3.30.70.270">
    <property type="match status" value="1"/>
</dbReference>
<keyword evidence="4" id="KW-1185">Reference proteome</keyword>
<dbReference type="Gene3D" id="2.40.70.10">
    <property type="entry name" value="Acid Proteases"/>
    <property type="match status" value="1"/>
</dbReference>
<evidence type="ECO:0000256" key="1">
    <source>
        <dbReference type="SAM" id="MobiDB-lite"/>
    </source>
</evidence>
<dbReference type="PANTHER" id="PTHR15503:SF22">
    <property type="entry name" value="TRANSPOSON TY3-I GAG POLYPROTEIN"/>
    <property type="match status" value="1"/>
</dbReference>
<dbReference type="CDD" id="cd01647">
    <property type="entry name" value="RT_LTR"/>
    <property type="match status" value="1"/>
</dbReference>
<sequence>MNTTRYYRSGSINGPRDRSDGLGLERGRPNAIAQVTGRHEPYNNSSDLKGVNAASREADRAPGGPSSPVQLQHRGDVKREGKIVSQQEFQRRKEMGLCFRCGEAYSPLHKCAFKLIHVALLEEDGGEDVITEEMTEEGKQVEEDDNDHGALELPLFSISGVSQPQTLKLRGRIMGQEVVIMVDSGASHNFVSRPLVENLGLTIDETVRFGVCLGDGGKVRCQGVCRNLNIELGMYTVAITGHLFELGGVDVILGVDWLRTLGEVMLDWNKMRMKFKEGERMIELKGDPTLQRTVVSLKSLCKITEVEFFATFTLERNEQEEKAQRIGVYPRELQEVISRYGTIFDKPQGLPPSRSQDHAINIKEGKGPVQVRPYRYAHRQNNEIEKLVNEMLTAGVIQPSHSPYSSPVILVKKKDGSWRFCVDYRALNEVTISDKYPIPVVEELLDELHGSRWFSKLELRSGYRQIRVKPGDIAKTAFRTHLGYYEFRVMPFGLKKPRPLFKL</sequence>
<dbReference type="SUPFAM" id="SSF56672">
    <property type="entry name" value="DNA/RNA polymerases"/>
    <property type="match status" value="1"/>
</dbReference>
<dbReference type="Pfam" id="PF08284">
    <property type="entry name" value="RVP_2"/>
    <property type="match status" value="1"/>
</dbReference>
<dbReference type="Pfam" id="PF00078">
    <property type="entry name" value="RVT_1"/>
    <property type="match status" value="1"/>
</dbReference>
<dbReference type="AlphaFoldDB" id="A0A2Z7AT84"/>
<dbReference type="InterPro" id="IPR043502">
    <property type="entry name" value="DNA/RNA_pol_sf"/>
</dbReference>
<dbReference type="InterPro" id="IPR000477">
    <property type="entry name" value="RT_dom"/>
</dbReference>
<organism evidence="3 4">
    <name type="scientific">Dorcoceras hygrometricum</name>
    <dbReference type="NCBI Taxonomy" id="472368"/>
    <lineage>
        <taxon>Eukaryota</taxon>
        <taxon>Viridiplantae</taxon>
        <taxon>Streptophyta</taxon>
        <taxon>Embryophyta</taxon>
        <taxon>Tracheophyta</taxon>
        <taxon>Spermatophyta</taxon>
        <taxon>Magnoliopsida</taxon>
        <taxon>eudicotyledons</taxon>
        <taxon>Gunneridae</taxon>
        <taxon>Pentapetalae</taxon>
        <taxon>asterids</taxon>
        <taxon>lamiids</taxon>
        <taxon>Lamiales</taxon>
        <taxon>Gesneriaceae</taxon>
        <taxon>Didymocarpoideae</taxon>
        <taxon>Trichosporeae</taxon>
        <taxon>Loxocarpinae</taxon>
        <taxon>Dorcoceras</taxon>
    </lineage>
</organism>
<feature type="compositionally biased region" description="Polar residues" evidence="1">
    <location>
        <begin position="1"/>
        <end position="12"/>
    </location>
</feature>
<evidence type="ECO:0000259" key="2">
    <source>
        <dbReference type="Pfam" id="PF00078"/>
    </source>
</evidence>
<dbReference type="EMBL" id="KV014359">
    <property type="protein sequence ID" value="KZV22567.1"/>
    <property type="molecule type" value="Genomic_DNA"/>
</dbReference>
<dbReference type="InterPro" id="IPR032567">
    <property type="entry name" value="RTL1-rel"/>
</dbReference>
<dbReference type="InterPro" id="IPR043128">
    <property type="entry name" value="Rev_trsase/Diguanyl_cyclase"/>
</dbReference>
<reference evidence="3 4" key="1">
    <citation type="journal article" date="2015" name="Proc. Natl. Acad. Sci. U.S.A.">
        <title>The resurrection genome of Boea hygrometrica: A blueprint for survival of dehydration.</title>
        <authorList>
            <person name="Xiao L."/>
            <person name="Yang G."/>
            <person name="Zhang L."/>
            <person name="Yang X."/>
            <person name="Zhao S."/>
            <person name="Ji Z."/>
            <person name="Zhou Q."/>
            <person name="Hu M."/>
            <person name="Wang Y."/>
            <person name="Chen M."/>
            <person name="Xu Y."/>
            <person name="Jin H."/>
            <person name="Xiao X."/>
            <person name="Hu G."/>
            <person name="Bao F."/>
            <person name="Hu Y."/>
            <person name="Wan P."/>
            <person name="Li L."/>
            <person name="Deng X."/>
            <person name="Kuang T."/>
            <person name="Xiang C."/>
            <person name="Zhu J.K."/>
            <person name="Oliver M.J."/>
            <person name="He Y."/>
        </authorList>
    </citation>
    <scope>NUCLEOTIDE SEQUENCE [LARGE SCALE GENOMIC DNA]</scope>
    <source>
        <strain evidence="4">cv. XS01</strain>
    </source>
</reference>
<dbReference type="InterPro" id="IPR021109">
    <property type="entry name" value="Peptidase_aspartic_dom_sf"/>
</dbReference>
<dbReference type="CDD" id="cd00303">
    <property type="entry name" value="retropepsin_like"/>
    <property type="match status" value="1"/>
</dbReference>
<name>A0A2Z7AT84_9LAMI</name>